<accession>A0ABS8GZ07</accession>
<evidence type="ECO:0000313" key="1">
    <source>
        <dbReference type="EMBL" id="MCC4214768.1"/>
    </source>
</evidence>
<comment type="caution">
    <text evidence="1">The sequence shown here is derived from an EMBL/GenBank/DDBJ whole genome shotgun (WGS) entry which is preliminary data.</text>
</comment>
<gene>
    <name evidence="1" type="ORF">LLW17_18775</name>
</gene>
<dbReference type="RefSeq" id="WP_228231825.1">
    <property type="nucleotide sequence ID" value="NZ_JAJGMW010000049.1"/>
</dbReference>
<dbReference type="EMBL" id="JAJGMW010000049">
    <property type="protein sequence ID" value="MCC4214768.1"/>
    <property type="molecule type" value="Genomic_DNA"/>
</dbReference>
<name>A0ABS8GZ07_9FLAO</name>
<reference evidence="1 2" key="1">
    <citation type="submission" date="2021-11" db="EMBL/GenBank/DDBJ databases">
        <title>Seasonal and diel survey of microbial diversity of the Tyrrhenian coast.</title>
        <authorList>
            <person name="Gattoni G."/>
            <person name="Corral P."/>
        </authorList>
    </citation>
    <scope>NUCLEOTIDE SEQUENCE [LARGE SCALE GENOMIC DNA]</scope>
    <source>
        <strain evidence="1 2">Mr9</strain>
    </source>
</reference>
<evidence type="ECO:0000313" key="2">
    <source>
        <dbReference type="Proteomes" id="UP001197770"/>
    </source>
</evidence>
<organism evidence="1 2">
    <name type="scientific">Leeuwenhoekiella parthenopeia</name>
    <dbReference type="NCBI Taxonomy" id="2890320"/>
    <lineage>
        <taxon>Bacteria</taxon>
        <taxon>Pseudomonadati</taxon>
        <taxon>Bacteroidota</taxon>
        <taxon>Flavobacteriia</taxon>
        <taxon>Flavobacteriales</taxon>
        <taxon>Flavobacteriaceae</taxon>
        <taxon>Leeuwenhoekiella</taxon>
    </lineage>
</organism>
<keyword evidence="2" id="KW-1185">Reference proteome</keyword>
<proteinExistence type="predicted"/>
<protein>
    <submittedName>
        <fullName evidence="1">Uncharacterized protein</fullName>
    </submittedName>
</protein>
<sequence length="363" mass="41493">MLIDSIFKSYEYQIINPDFIHNKTLNILIGDVLNQFLPSAKISTQRLSFILDDEDNSFSLMGNFDPRFSKTSYQSFIASAGLKLKGEPSGSFYNFKDSIWAENIGAQIKITWFVPGTLSKNADQNLRSILKDYREKAIKNQVLETLEAKSITDKEILELIASQEAEYILKNDLYVYMRKYWFTIQGYIPLTKSSKTFTNTPNASMLSKHQFEAWDASISGNAFFKFKNISFSASISSRIYQNNNILTKTVKKRTFTTFDVSPEEQPALTQTDTYYYGNYEEFTSGQVKAEGAFLVNELVGLSAAIEQNFWNGYDALNWKLGIPLNLKNKDGESSIAFELQWREFNKQHYLGISVGKAFGKFLN</sequence>
<dbReference type="Proteomes" id="UP001197770">
    <property type="component" value="Unassembled WGS sequence"/>
</dbReference>